<name>A0A934UVN2_9MICO</name>
<comment type="caution">
    <text evidence="2">The sequence shown here is derived from an EMBL/GenBank/DDBJ whole genome shotgun (WGS) entry which is preliminary data.</text>
</comment>
<sequence length="77" mass="8093">MSERRAGRSRRVSRPAPEGVDETPSDHPLNAPAAEDAPGGWGDAGAAPRSRKAAGAREGAEGENDARLARDRPPHWG</sequence>
<reference evidence="2" key="1">
    <citation type="submission" date="2020-12" db="EMBL/GenBank/DDBJ databases">
        <title>Leucobacter sp. CAS1, isolated from Chromium sludge.</title>
        <authorList>
            <person name="Xu Z."/>
        </authorList>
    </citation>
    <scope>NUCLEOTIDE SEQUENCE</scope>
    <source>
        <strain evidence="2">CSA1</strain>
    </source>
</reference>
<feature type="compositionally biased region" description="Basic and acidic residues" evidence="1">
    <location>
        <begin position="58"/>
        <end position="77"/>
    </location>
</feature>
<proteinExistence type="predicted"/>
<feature type="compositionally biased region" description="Low complexity" evidence="1">
    <location>
        <begin position="31"/>
        <end position="48"/>
    </location>
</feature>
<dbReference type="RefSeq" id="WP_200116234.1">
    <property type="nucleotide sequence ID" value="NZ_JAEHOH010000021.1"/>
</dbReference>
<protein>
    <submittedName>
        <fullName evidence="2">Uncharacterized protein</fullName>
    </submittedName>
</protein>
<evidence type="ECO:0000313" key="3">
    <source>
        <dbReference type="Proteomes" id="UP000608530"/>
    </source>
</evidence>
<keyword evidence="3" id="KW-1185">Reference proteome</keyword>
<dbReference type="EMBL" id="JAEHOH010000021">
    <property type="protein sequence ID" value="MBK0420095.1"/>
    <property type="molecule type" value="Genomic_DNA"/>
</dbReference>
<feature type="region of interest" description="Disordered" evidence="1">
    <location>
        <begin position="1"/>
        <end position="77"/>
    </location>
</feature>
<dbReference type="Proteomes" id="UP000608530">
    <property type="component" value="Unassembled WGS sequence"/>
</dbReference>
<organism evidence="2 3">
    <name type="scientific">Leucobacter chromiisoli</name>
    <dbReference type="NCBI Taxonomy" id="2796471"/>
    <lineage>
        <taxon>Bacteria</taxon>
        <taxon>Bacillati</taxon>
        <taxon>Actinomycetota</taxon>
        <taxon>Actinomycetes</taxon>
        <taxon>Micrococcales</taxon>
        <taxon>Microbacteriaceae</taxon>
        <taxon>Leucobacter</taxon>
    </lineage>
</organism>
<accession>A0A934UVN2</accession>
<gene>
    <name evidence="2" type="ORF">JD276_13740</name>
</gene>
<dbReference type="AlphaFoldDB" id="A0A934UVN2"/>
<evidence type="ECO:0000313" key="2">
    <source>
        <dbReference type="EMBL" id="MBK0420095.1"/>
    </source>
</evidence>
<evidence type="ECO:0000256" key="1">
    <source>
        <dbReference type="SAM" id="MobiDB-lite"/>
    </source>
</evidence>